<sequence length="246" mass="27557">MLNKKGILVALSLLLWNSAGLAAGAEMALEKAGNDVDNIASLQRGARNFMNYCSGCHSAKYVRYKTIAKDLELSEDQVVNNLMFNAEKMFETIEVNMPEDDAKRWFGQVPPDLSLMARSKGTDYIFNFLRGFYLDASSPTGVDNLYLGGTSMPNVFWELQGLQKAVFSEDNSGGTPHFEHFEPVTAGALPTEAFDGFVRDTVNFLEYISEPVRSTRRVMGTWVLMFLIVFFVIASMLKKQIWKDVS</sequence>
<dbReference type="GO" id="GO:0046872">
    <property type="term" value="F:metal ion binding"/>
    <property type="evidence" value="ECO:0007669"/>
    <property type="project" value="UniProtKB-KW"/>
</dbReference>
<dbReference type="SUPFAM" id="SSF46626">
    <property type="entry name" value="Cytochrome c"/>
    <property type="match status" value="1"/>
</dbReference>
<evidence type="ECO:0000256" key="2">
    <source>
        <dbReference type="ARBA" id="ARBA00022617"/>
    </source>
</evidence>
<dbReference type="GO" id="GO:0009055">
    <property type="term" value="F:electron transfer activity"/>
    <property type="evidence" value="ECO:0007669"/>
    <property type="project" value="InterPro"/>
</dbReference>
<dbReference type="STRING" id="1548547.BA177_14245"/>
<keyword evidence="10" id="KW-0732">Signal</keyword>
<proteinExistence type="predicted"/>
<evidence type="ECO:0000256" key="4">
    <source>
        <dbReference type="ARBA" id="ARBA00022723"/>
    </source>
</evidence>
<keyword evidence="4 8" id="KW-0479">Metal-binding</keyword>
<feature type="signal peptide" evidence="10">
    <location>
        <begin position="1"/>
        <end position="22"/>
    </location>
</feature>
<protein>
    <recommendedName>
        <fullName evidence="13">Cytochrome c1</fullName>
    </recommendedName>
</protein>
<evidence type="ECO:0000256" key="6">
    <source>
        <dbReference type="ARBA" id="ARBA00023004"/>
    </source>
</evidence>
<evidence type="ECO:0000256" key="1">
    <source>
        <dbReference type="ARBA" id="ARBA00004370"/>
    </source>
</evidence>
<feature type="transmembrane region" description="Helical" evidence="9">
    <location>
        <begin position="219"/>
        <end position="237"/>
    </location>
</feature>
<feature type="binding site" description="covalent" evidence="8">
    <location>
        <position position="56"/>
    </location>
    <ligand>
        <name>heme c</name>
        <dbReference type="ChEBI" id="CHEBI:61717"/>
    </ligand>
</feature>
<keyword evidence="3 9" id="KW-0812">Transmembrane</keyword>
<evidence type="ECO:0000256" key="3">
    <source>
        <dbReference type="ARBA" id="ARBA00022692"/>
    </source>
</evidence>
<dbReference type="EMBL" id="CP016268">
    <property type="protein sequence ID" value="ANO52197.1"/>
    <property type="molecule type" value="Genomic_DNA"/>
</dbReference>
<keyword evidence="7 9" id="KW-0472">Membrane</keyword>
<evidence type="ECO:0000313" key="11">
    <source>
        <dbReference type="EMBL" id="ANO52197.1"/>
    </source>
</evidence>
<dbReference type="KEGG" id="woc:BA177_14245"/>
<dbReference type="GO" id="GO:0020037">
    <property type="term" value="F:heme binding"/>
    <property type="evidence" value="ECO:0007669"/>
    <property type="project" value="InterPro"/>
</dbReference>
<keyword evidence="2 8" id="KW-0349">Heme</keyword>
<feature type="binding site" description="covalent" evidence="8">
    <location>
        <position position="53"/>
    </location>
    <ligand>
        <name>heme c</name>
        <dbReference type="ChEBI" id="CHEBI:61717"/>
    </ligand>
</feature>
<organism evidence="11 12">
    <name type="scientific">Woeseia oceani</name>
    <dbReference type="NCBI Taxonomy" id="1548547"/>
    <lineage>
        <taxon>Bacteria</taxon>
        <taxon>Pseudomonadati</taxon>
        <taxon>Pseudomonadota</taxon>
        <taxon>Gammaproteobacteria</taxon>
        <taxon>Woeseiales</taxon>
        <taxon>Woeseiaceae</taxon>
        <taxon>Woeseia</taxon>
    </lineage>
</organism>
<dbReference type="PANTHER" id="PTHR10266">
    <property type="entry name" value="CYTOCHROME C1"/>
    <property type="match status" value="1"/>
</dbReference>
<accession>A0A193LI67</accession>
<keyword evidence="5 9" id="KW-1133">Transmembrane helix</keyword>
<dbReference type="RefSeq" id="WP_068617293.1">
    <property type="nucleotide sequence ID" value="NZ_CP016268.1"/>
</dbReference>
<dbReference type="InterPro" id="IPR036909">
    <property type="entry name" value="Cyt_c-like_dom_sf"/>
</dbReference>
<dbReference type="Proteomes" id="UP000092695">
    <property type="component" value="Chromosome"/>
</dbReference>
<evidence type="ECO:0008006" key="13">
    <source>
        <dbReference type="Google" id="ProtNLM"/>
    </source>
</evidence>
<feature type="binding site" description="covalent" evidence="8">
    <location>
        <position position="57"/>
    </location>
    <ligand>
        <name>heme c</name>
        <dbReference type="ChEBI" id="CHEBI:61717"/>
    </ligand>
</feature>
<keyword evidence="12" id="KW-1185">Reference proteome</keyword>
<evidence type="ECO:0000256" key="5">
    <source>
        <dbReference type="ARBA" id="ARBA00022989"/>
    </source>
</evidence>
<comment type="cofactor">
    <cofactor evidence="8">
        <name>heme c</name>
        <dbReference type="ChEBI" id="CHEBI:61717"/>
    </cofactor>
    <text evidence="8">Binds 1 heme c group covalently per subunit.</text>
</comment>
<dbReference type="Pfam" id="PF02167">
    <property type="entry name" value="Cytochrom_C1"/>
    <property type="match status" value="1"/>
</dbReference>
<dbReference type="GO" id="GO:0016020">
    <property type="term" value="C:membrane"/>
    <property type="evidence" value="ECO:0007669"/>
    <property type="project" value="UniProtKB-SubCell"/>
</dbReference>
<keyword evidence="6 8" id="KW-0408">Iron</keyword>
<evidence type="ECO:0000313" key="12">
    <source>
        <dbReference type="Proteomes" id="UP000092695"/>
    </source>
</evidence>
<comment type="subcellular location">
    <subcellularLocation>
        <location evidence="1">Membrane</location>
    </subcellularLocation>
</comment>
<gene>
    <name evidence="11" type="ORF">BA177_14245</name>
</gene>
<reference evidence="11 12" key="1">
    <citation type="submission" date="2016-06" db="EMBL/GenBank/DDBJ databases">
        <title>Complete genome sequence of a deep-branching marine Gamma Proteobacterium Woeseia oceani type strain XK5.</title>
        <authorList>
            <person name="Mu D."/>
            <person name="Du Z."/>
        </authorList>
    </citation>
    <scope>NUCLEOTIDE SEQUENCE [LARGE SCALE GENOMIC DNA]</scope>
    <source>
        <strain evidence="11 12">XK5</strain>
    </source>
</reference>
<name>A0A193LI67_9GAMM</name>
<dbReference type="AlphaFoldDB" id="A0A193LI67"/>
<evidence type="ECO:0000256" key="7">
    <source>
        <dbReference type="ARBA" id="ARBA00023136"/>
    </source>
</evidence>
<dbReference type="InterPro" id="IPR002326">
    <property type="entry name" value="Cyt_c1"/>
</dbReference>
<evidence type="ECO:0000256" key="8">
    <source>
        <dbReference type="PIRSR" id="PIRSR602326-1"/>
    </source>
</evidence>
<evidence type="ECO:0000256" key="10">
    <source>
        <dbReference type="SAM" id="SignalP"/>
    </source>
</evidence>
<feature type="chain" id="PRO_5008260258" description="Cytochrome c1" evidence="10">
    <location>
        <begin position="23"/>
        <end position="246"/>
    </location>
</feature>
<dbReference type="Gene3D" id="1.10.760.10">
    <property type="entry name" value="Cytochrome c-like domain"/>
    <property type="match status" value="1"/>
</dbReference>
<dbReference type="PRINTS" id="PR00603">
    <property type="entry name" value="CYTOCHROMEC1"/>
</dbReference>
<evidence type="ECO:0000256" key="9">
    <source>
        <dbReference type="SAM" id="Phobius"/>
    </source>
</evidence>
<dbReference type="PANTHER" id="PTHR10266:SF3">
    <property type="entry name" value="CYTOCHROME C1, HEME PROTEIN, MITOCHONDRIAL"/>
    <property type="match status" value="1"/>
</dbReference>